<feature type="coiled-coil region" evidence="1">
    <location>
        <begin position="66"/>
        <end position="93"/>
    </location>
</feature>
<reference evidence="3" key="1">
    <citation type="journal article" date="2017" name="bioRxiv">
        <title>Comparative analysis of the genomes of Stylophora pistillata and Acropora digitifera provides evidence for extensive differences between species of corals.</title>
        <authorList>
            <person name="Voolstra C.R."/>
            <person name="Li Y."/>
            <person name="Liew Y.J."/>
            <person name="Baumgarten S."/>
            <person name="Zoccola D."/>
            <person name="Flot J.-F."/>
            <person name="Tambutte S."/>
            <person name="Allemand D."/>
            <person name="Aranda M."/>
        </authorList>
    </citation>
    <scope>NUCLEOTIDE SEQUENCE [LARGE SCALE GENOMIC DNA]</scope>
</reference>
<organism evidence="2 3">
    <name type="scientific">Stylophora pistillata</name>
    <name type="common">Smooth cauliflower coral</name>
    <dbReference type="NCBI Taxonomy" id="50429"/>
    <lineage>
        <taxon>Eukaryota</taxon>
        <taxon>Metazoa</taxon>
        <taxon>Cnidaria</taxon>
        <taxon>Anthozoa</taxon>
        <taxon>Hexacorallia</taxon>
        <taxon>Scleractinia</taxon>
        <taxon>Astrocoeniina</taxon>
        <taxon>Pocilloporidae</taxon>
        <taxon>Stylophora</taxon>
    </lineage>
</organism>
<name>A0A2B4RQ74_STYPI</name>
<dbReference type="OrthoDB" id="5971624at2759"/>
<gene>
    <name evidence="2" type="ORF">AWC38_SpisGene17219</name>
</gene>
<dbReference type="Proteomes" id="UP000225706">
    <property type="component" value="Unassembled WGS sequence"/>
</dbReference>
<comment type="caution">
    <text evidence="2">The sequence shown here is derived from an EMBL/GenBank/DDBJ whole genome shotgun (WGS) entry which is preliminary data.</text>
</comment>
<proteinExistence type="predicted"/>
<protein>
    <submittedName>
        <fullName evidence="2">Uncharacterized protein</fullName>
    </submittedName>
</protein>
<dbReference type="AlphaFoldDB" id="A0A2B4RQ74"/>
<evidence type="ECO:0000256" key="1">
    <source>
        <dbReference type="SAM" id="Coils"/>
    </source>
</evidence>
<evidence type="ECO:0000313" key="2">
    <source>
        <dbReference type="EMBL" id="PFX18415.1"/>
    </source>
</evidence>
<keyword evidence="3" id="KW-1185">Reference proteome</keyword>
<evidence type="ECO:0000313" key="3">
    <source>
        <dbReference type="Proteomes" id="UP000225706"/>
    </source>
</evidence>
<accession>A0A2B4RQ74</accession>
<keyword evidence="1" id="KW-0175">Coiled coil</keyword>
<dbReference type="EMBL" id="LSMT01000412">
    <property type="protein sequence ID" value="PFX18415.1"/>
    <property type="molecule type" value="Genomic_DNA"/>
</dbReference>
<sequence length="153" mass="17502">MVQWGKERRAEKTIAHLEGHVPGRPAETAINGTSEAQCGVHRADSMSLTVKSLKELWAKEIFPNIREEIRKEVDSLNAGLQDLRKRFEEIEKSQDFISKKCDTVILTIMDVKEHKGSLKGDVRVIKEDIGKLGNDYLNVEIQLDELEQYARRD</sequence>